<gene>
    <name evidence="1" type="ORF">HaLaN_25699</name>
</gene>
<dbReference type="Proteomes" id="UP000485058">
    <property type="component" value="Unassembled WGS sequence"/>
</dbReference>
<accession>A0A6A0A3R7</accession>
<dbReference type="AlphaFoldDB" id="A0A6A0A3R7"/>
<name>A0A6A0A3R7_HAELA</name>
<comment type="caution">
    <text evidence="1">The sequence shown here is derived from an EMBL/GenBank/DDBJ whole genome shotgun (WGS) entry which is preliminary data.</text>
</comment>
<reference evidence="1 2" key="1">
    <citation type="submission" date="2020-02" db="EMBL/GenBank/DDBJ databases">
        <title>Draft genome sequence of Haematococcus lacustris strain NIES-144.</title>
        <authorList>
            <person name="Morimoto D."/>
            <person name="Nakagawa S."/>
            <person name="Yoshida T."/>
            <person name="Sawayama S."/>
        </authorList>
    </citation>
    <scope>NUCLEOTIDE SEQUENCE [LARGE SCALE GENOMIC DNA]</scope>
    <source>
        <strain evidence="1 2">NIES-144</strain>
    </source>
</reference>
<feature type="non-terminal residue" evidence="1">
    <location>
        <position position="1"/>
    </location>
</feature>
<dbReference type="EMBL" id="BLLF01003456">
    <property type="protein sequence ID" value="GFH27386.1"/>
    <property type="molecule type" value="Genomic_DNA"/>
</dbReference>
<evidence type="ECO:0000313" key="1">
    <source>
        <dbReference type="EMBL" id="GFH27386.1"/>
    </source>
</evidence>
<organism evidence="1 2">
    <name type="scientific">Haematococcus lacustris</name>
    <name type="common">Green alga</name>
    <name type="synonym">Haematococcus pluvialis</name>
    <dbReference type="NCBI Taxonomy" id="44745"/>
    <lineage>
        <taxon>Eukaryota</taxon>
        <taxon>Viridiplantae</taxon>
        <taxon>Chlorophyta</taxon>
        <taxon>core chlorophytes</taxon>
        <taxon>Chlorophyceae</taxon>
        <taxon>CS clade</taxon>
        <taxon>Chlamydomonadales</taxon>
        <taxon>Haematococcaceae</taxon>
        <taxon>Haematococcus</taxon>
    </lineage>
</organism>
<evidence type="ECO:0000313" key="2">
    <source>
        <dbReference type="Proteomes" id="UP000485058"/>
    </source>
</evidence>
<protein>
    <submittedName>
        <fullName evidence="1">Uncharacterized protein</fullName>
    </submittedName>
</protein>
<keyword evidence="2" id="KW-1185">Reference proteome</keyword>
<sequence>ALMSWAAALKKVGRPQRAAEVYQAVTQQQSRQHAAAAESFR</sequence>
<proteinExistence type="predicted"/>